<evidence type="ECO:0000313" key="3">
    <source>
        <dbReference type="Proteomes" id="UP000193710"/>
    </source>
</evidence>
<reference evidence="1" key="2">
    <citation type="submission" date="2014-04" db="EMBL/GenBank/DDBJ databases">
        <authorList>
            <person name="Xu Y.W."/>
            <person name="Yang Q."/>
        </authorList>
    </citation>
    <scope>NUCLEOTIDE SEQUENCE</scope>
    <source>
        <strain evidence="1">DSM 44626</strain>
    </source>
</reference>
<dbReference type="Gene3D" id="3.30.559.10">
    <property type="entry name" value="Chloramphenicol acetyltransferase-like domain"/>
    <property type="match status" value="1"/>
</dbReference>
<dbReference type="eggNOG" id="COG1020">
    <property type="taxonomic scope" value="Bacteria"/>
</dbReference>
<dbReference type="STRING" id="47839.BN973_02015"/>
<keyword evidence="3" id="KW-1185">Reference proteome</keyword>
<reference evidence="1" key="1">
    <citation type="journal article" date="2014" name="Genome Announc.">
        <title>Draft Genome Sequence of Mycobacterium triplex DSM 44626.</title>
        <authorList>
            <person name="Sassi M."/>
            <person name="Croce O."/>
            <person name="Robert C."/>
            <person name="Raoult D."/>
            <person name="Drancourt M."/>
        </authorList>
    </citation>
    <scope>NUCLEOTIDE SEQUENCE [LARGE SCALE GENOMIC DNA]</scope>
    <source>
        <strain evidence="1">DSM 44626</strain>
    </source>
</reference>
<evidence type="ECO:0000313" key="1">
    <source>
        <dbReference type="EMBL" id="CDO87659.1"/>
    </source>
</evidence>
<dbReference type="Proteomes" id="UP000193710">
    <property type="component" value="Unassembled WGS sequence"/>
</dbReference>
<dbReference type="EMBL" id="LQPY01000038">
    <property type="protein sequence ID" value="ORW99529.1"/>
    <property type="molecule type" value="Genomic_DNA"/>
</dbReference>
<gene>
    <name evidence="2" type="ORF">AWC29_27690</name>
    <name evidence="1" type="ORF">BN973_02015</name>
</gene>
<dbReference type="AlphaFoldDB" id="A0A024JVQ7"/>
<name>A0A024JVQ7_9MYCO</name>
<proteinExistence type="predicted"/>
<evidence type="ECO:0000313" key="2">
    <source>
        <dbReference type="EMBL" id="ORW99529.1"/>
    </source>
</evidence>
<dbReference type="InterPro" id="IPR023213">
    <property type="entry name" value="CAT-like_dom_sf"/>
</dbReference>
<protein>
    <submittedName>
        <fullName evidence="1">Fatty acyl-AMP ligase FadD28 and polyketide synthase</fullName>
    </submittedName>
</protein>
<dbReference type="Proteomes" id="UP000028880">
    <property type="component" value="Unassembled WGS sequence"/>
</dbReference>
<dbReference type="SUPFAM" id="SSF52777">
    <property type="entry name" value="CoA-dependent acyltransferases"/>
    <property type="match status" value="1"/>
</dbReference>
<keyword evidence="1" id="KW-0436">Ligase</keyword>
<reference evidence="2 3" key="3">
    <citation type="submission" date="2016-01" db="EMBL/GenBank/DDBJ databases">
        <title>The new phylogeny of the genus Mycobacterium.</title>
        <authorList>
            <person name="Tarcisio F."/>
            <person name="Conor M."/>
            <person name="Antonella G."/>
            <person name="Elisabetta G."/>
            <person name="Giulia F.S."/>
            <person name="Sara T."/>
            <person name="Anna F."/>
            <person name="Clotilde B."/>
            <person name="Roberto B."/>
            <person name="Veronica D.S."/>
            <person name="Fabio R."/>
            <person name="Monica P."/>
            <person name="Olivier J."/>
            <person name="Enrico T."/>
            <person name="Nicola S."/>
        </authorList>
    </citation>
    <scope>NUCLEOTIDE SEQUENCE [LARGE SCALE GENOMIC DNA]</scope>
    <source>
        <strain evidence="2 3">DSM 44626</strain>
    </source>
</reference>
<dbReference type="OrthoDB" id="8183309at2"/>
<organism evidence="1">
    <name type="scientific">Mycobacterium triplex</name>
    <dbReference type="NCBI Taxonomy" id="47839"/>
    <lineage>
        <taxon>Bacteria</taxon>
        <taxon>Bacillati</taxon>
        <taxon>Actinomycetota</taxon>
        <taxon>Actinomycetes</taxon>
        <taxon>Mycobacteriales</taxon>
        <taxon>Mycobacteriaceae</taxon>
        <taxon>Mycobacterium</taxon>
        <taxon>Mycobacterium simiae complex</taxon>
    </lineage>
</organism>
<dbReference type="EMBL" id="HG964446">
    <property type="protein sequence ID" value="CDO87659.1"/>
    <property type="molecule type" value="Genomic_DNA"/>
</dbReference>
<dbReference type="GO" id="GO:0016874">
    <property type="term" value="F:ligase activity"/>
    <property type="evidence" value="ECO:0007669"/>
    <property type="project" value="UniProtKB-KW"/>
</dbReference>
<sequence length="449" mass="48064">MTRLALLDQAAFLRLRATGQGSAVQCTWVYDRDVDIDELRRVQDRLGGGLLGRRIERSPLPFGRHRWVLGANAPDLVLEPQQPRSQVGMWIERRARVPVDPEHGPTFHLAVLPFDDGGTAVTLVSSHCVVDGLALAAAITEAVTGVRRNLGYPQPNSRTLWRAVAEDLAAAIVALPAVIRAMITTLLILLKASSGPRVAPEAPRRVAPERIDDHRTAAPAVTLHTDAAAWDARARSINGSSNTLFVAFMARLAQRMGRVAPDGNAVTVVLPVSDRDTACDDRANALTSITLTVDGRAPVSDLSGVRADVKNMLTSLKHQPNEMLAGLPLVPFTPRWLVRWAEGIAMSTDQLPVGCSNLGSFDAALGRIDGGDAAEVSVRLVEQGMTRRRIEQMHGQLFCATGTINGSRFLCVAAYQCGADNTGATARELACSALADVGLRATTVYDSGG</sequence>
<dbReference type="HOGENOM" id="CLU_048540_0_0_11"/>
<dbReference type="RefSeq" id="WP_036467756.1">
    <property type="nucleotide sequence ID" value="NZ_HG964446.1"/>
</dbReference>
<accession>A0A024JVQ7</accession>